<evidence type="ECO:0000313" key="3">
    <source>
        <dbReference type="Proteomes" id="UP001211065"/>
    </source>
</evidence>
<dbReference type="EMBL" id="JADGJW010000959">
    <property type="protein sequence ID" value="KAJ3209117.1"/>
    <property type="molecule type" value="Genomic_DNA"/>
</dbReference>
<reference evidence="2" key="1">
    <citation type="submission" date="2020-05" db="EMBL/GenBank/DDBJ databases">
        <title>Phylogenomic resolution of chytrid fungi.</title>
        <authorList>
            <person name="Stajich J.E."/>
            <person name="Amses K."/>
            <person name="Simmons R."/>
            <person name="Seto K."/>
            <person name="Myers J."/>
            <person name="Bonds A."/>
            <person name="Quandt C.A."/>
            <person name="Barry K."/>
            <person name="Liu P."/>
            <person name="Grigoriev I."/>
            <person name="Longcore J.E."/>
            <person name="James T.Y."/>
        </authorList>
    </citation>
    <scope>NUCLEOTIDE SEQUENCE</scope>
    <source>
        <strain evidence="2">JEL0476</strain>
    </source>
</reference>
<comment type="caution">
    <text evidence="2">The sequence shown here is derived from an EMBL/GenBank/DDBJ whole genome shotgun (WGS) entry which is preliminary data.</text>
</comment>
<dbReference type="AlphaFoldDB" id="A0AAD5TZZ9"/>
<accession>A0AAD5TZZ9</accession>
<dbReference type="Proteomes" id="UP001211065">
    <property type="component" value="Unassembled WGS sequence"/>
</dbReference>
<name>A0AAD5TZZ9_9FUNG</name>
<gene>
    <name evidence="2" type="ORF">HK099_008573</name>
</gene>
<sequence>MKISNSTKPPNPSNSTKSCNQVSSCIHPNVELSKSNSKSCNQQTSLTHYTISNHDIYLLKLRLKHFIKEKRALQQLTIATKIDEDAATLASLSTTSNEYSSCDSSLASQSTDFSTEELNVDLNNFWNNGAFTKHNLNRKANSISCSLLSIKLKHAEETDINPTSPVDINHVIYANSSKDKSCKLRLSLLNSDC</sequence>
<evidence type="ECO:0000313" key="2">
    <source>
        <dbReference type="EMBL" id="KAJ3209117.1"/>
    </source>
</evidence>
<proteinExistence type="predicted"/>
<feature type="region of interest" description="Disordered" evidence="1">
    <location>
        <begin position="1"/>
        <end position="20"/>
    </location>
</feature>
<organism evidence="2 3">
    <name type="scientific">Clydaea vesicula</name>
    <dbReference type="NCBI Taxonomy" id="447962"/>
    <lineage>
        <taxon>Eukaryota</taxon>
        <taxon>Fungi</taxon>
        <taxon>Fungi incertae sedis</taxon>
        <taxon>Chytridiomycota</taxon>
        <taxon>Chytridiomycota incertae sedis</taxon>
        <taxon>Chytridiomycetes</taxon>
        <taxon>Lobulomycetales</taxon>
        <taxon>Lobulomycetaceae</taxon>
        <taxon>Clydaea</taxon>
    </lineage>
</organism>
<keyword evidence="3" id="KW-1185">Reference proteome</keyword>
<feature type="non-terminal residue" evidence="2">
    <location>
        <position position="193"/>
    </location>
</feature>
<evidence type="ECO:0000256" key="1">
    <source>
        <dbReference type="SAM" id="MobiDB-lite"/>
    </source>
</evidence>
<feature type="compositionally biased region" description="Low complexity" evidence="1">
    <location>
        <begin position="1"/>
        <end position="18"/>
    </location>
</feature>
<protein>
    <submittedName>
        <fullName evidence="2">Uncharacterized protein</fullName>
    </submittedName>
</protein>